<evidence type="ECO:0000313" key="3">
    <source>
        <dbReference type="EMBL" id="CAI8018876.1"/>
    </source>
</evidence>
<dbReference type="InterPro" id="IPR011989">
    <property type="entry name" value="ARM-like"/>
</dbReference>
<dbReference type="Proteomes" id="UP001174909">
    <property type="component" value="Unassembled WGS sequence"/>
</dbReference>
<gene>
    <name evidence="3" type="ORF">GBAR_LOCUS11403</name>
</gene>
<dbReference type="PANTHER" id="PTHR45857">
    <property type="entry name" value="FORMIN-LIKE PROTEIN"/>
    <property type="match status" value="1"/>
</dbReference>
<organism evidence="3 4">
    <name type="scientific">Geodia barretti</name>
    <name type="common">Barrett's horny sponge</name>
    <dbReference type="NCBI Taxonomy" id="519541"/>
    <lineage>
        <taxon>Eukaryota</taxon>
        <taxon>Metazoa</taxon>
        <taxon>Porifera</taxon>
        <taxon>Demospongiae</taxon>
        <taxon>Heteroscleromorpha</taxon>
        <taxon>Tetractinellida</taxon>
        <taxon>Astrophorina</taxon>
        <taxon>Geodiidae</taxon>
        <taxon>Geodia</taxon>
    </lineage>
</organism>
<proteinExistence type="predicted"/>
<dbReference type="GO" id="GO:0031267">
    <property type="term" value="F:small GTPase binding"/>
    <property type="evidence" value="ECO:0007669"/>
    <property type="project" value="InterPro"/>
</dbReference>
<feature type="domain" description="GBD/FH3" evidence="2">
    <location>
        <begin position="115"/>
        <end position="380"/>
    </location>
</feature>
<dbReference type="PANTHER" id="PTHR45857:SF4">
    <property type="entry name" value="FORMIN-LIKE PROTEIN"/>
    <property type="match status" value="1"/>
</dbReference>
<dbReference type="AlphaFoldDB" id="A0AA35RZ36"/>
<keyword evidence="4" id="KW-1185">Reference proteome</keyword>
<dbReference type="SMART" id="SM01140">
    <property type="entry name" value="Drf_GBD"/>
    <property type="match status" value="1"/>
</dbReference>
<dbReference type="GO" id="GO:0008360">
    <property type="term" value="P:regulation of cell shape"/>
    <property type="evidence" value="ECO:0007669"/>
    <property type="project" value="TreeGrafter"/>
</dbReference>
<protein>
    <submittedName>
        <fullName evidence="3">Formin-like protein 3</fullName>
    </submittedName>
</protein>
<feature type="region of interest" description="Disordered" evidence="1">
    <location>
        <begin position="1"/>
        <end position="115"/>
    </location>
</feature>
<evidence type="ECO:0000259" key="2">
    <source>
        <dbReference type="PROSITE" id="PS51232"/>
    </source>
</evidence>
<comment type="caution">
    <text evidence="3">The sequence shown here is derived from an EMBL/GenBank/DDBJ whole genome shotgun (WGS) entry which is preliminary data.</text>
</comment>
<dbReference type="GO" id="GO:0051015">
    <property type="term" value="F:actin filament binding"/>
    <property type="evidence" value="ECO:0007669"/>
    <property type="project" value="TreeGrafter"/>
</dbReference>
<dbReference type="InterPro" id="IPR014768">
    <property type="entry name" value="GBD/FH3_dom"/>
</dbReference>
<feature type="compositionally biased region" description="Basic and acidic residues" evidence="1">
    <location>
        <begin position="82"/>
        <end position="100"/>
    </location>
</feature>
<dbReference type="EMBL" id="CASHTH010001713">
    <property type="protein sequence ID" value="CAI8018876.1"/>
    <property type="molecule type" value="Genomic_DNA"/>
</dbReference>
<feature type="compositionally biased region" description="Basic and acidic residues" evidence="1">
    <location>
        <begin position="15"/>
        <end position="38"/>
    </location>
</feature>
<sequence>MATESILPVQIPRRRNADPSRRQRILQEKAIRRTRDSEGQPPDAPVQRRTTRSTTVSDATPSRPRTGSQPQEPGPLRKARGREKQRGSRFFEEAETDDRPNISAPDNAEIFTGGKPLPSDDVLNALFSRLMDKMKLPPERVAELNMRRREYKWSLILAQHEIQQGIACVFYVEQLVRHAQPELKEKRPKKKLLENLQPLGKVLRDLEVDLRTNPNDSWVEEFVGNPNHGHVALIDLIKDLADHPISVPRKNGKKYAVLNREPTYLHNALLCVKALTAHRAGFNAVLSYDPSLSVLAYCLDNSSTKVKVLVLKLMVTVLLAPGGHKKVMQAFDYFRAVMKERDAFPDAHVCTSTRASRSCLPSSSAMFHQHSGPNCPRAQC</sequence>
<dbReference type="GO" id="GO:0016477">
    <property type="term" value="P:cell migration"/>
    <property type="evidence" value="ECO:0007669"/>
    <property type="project" value="TreeGrafter"/>
</dbReference>
<name>A0AA35RZ36_GEOBA</name>
<dbReference type="GO" id="GO:0030866">
    <property type="term" value="P:cortical actin cytoskeleton organization"/>
    <property type="evidence" value="ECO:0007669"/>
    <property type="project" value="TreeGrafter"/>
</dbReference>
<feature type="compositionally biased region" description="Polar residues" evidence="1">
    <location>
        <begin position="56"/>
        <end position="71"/>
    </location>
</feature>
<dbReference type="InterPro" id="IPR010473">
    <property type="entry name" value="GTPase-bd"/>
</dbReference>
<reference evidence="3" key="1">
    <citation type="submission" date="2023-03" db="EMBL/GenBank/DDBJ databases">
        <authorList>
            <person name="Steffen K."/>
            <person name="Cardenas P."/>
        </authorList>
    </citation>
    <scope>NUCLEOTIDE SEQUENCE</scope>
</reference>
<dbReference type="Gene3D" id="1.25.10.10">
    <property type="entry name" value="Leucine-rich Repeat Variant"/>
    <property type="match status" value="1"/>
</dbReference>
<dbReference type="InterPro" id="IPR043592">
    <property type="entry name" value="FMNL_animal"/>
</dbReference>
<dbReference type="PROSITE" id="PS51232">
    <property type="entry name" value="GBD_FH3"/>
    <property type="match status" value="1"/>
</dbReference>
<dbReference type="GO" id="GO:0005829">
    <property type="term" value="C:cytosol"/>
    <property type="evidence" value="ECO:0007669"/>
    <property type="project" value="TreeGrafter"/>
</dbReference>
<dbReference type="InterPro" id="IPR016024">
    <property type="entry name" value="ARM-type_fold"/>
</dbReference>
<dbReference type="SUPFAM" id="SSF48371">
    <property type="entry name" value="ARM repeat"/>
    <property type="match status" value="1"/>
</dbReference>
<evidence type="ECO:0000313" key="4">
    <source>
        <dbReference type="Proteomes" id="UP001174909"/>
    </source>
</evidence>
<dbReference type="Pfam" id="PF06371">
    <property type="entry name" value="Drf_GBD"/>
    <property type="match status" value="1"/>
</dbReference>
<accession>A0AA35RZ36</accession>
<evidence type="ECO:0000256" key="1">
    <source>
        <dbReference type="SAM" id="MobiDB-lite"/>
    </source>
</evidence>